<dbReference type="Pfam" id="PF06114">
    <property type="entry name" value="Peptidase_M78"/>
    <property type="match status" value="1"/>
</dbReference>
<reference evidence="2 3" key="1">
    <citation type="submission" date="2024-03" db="EMBL/GenBank/DDBJ databases">
        <title>Phenotype and Genome Characterization of a Sulfate-Reducing Bacterium Pseudodesulfovibrio sp. strain 5S69, isolated from Petroleum Reservoir in Tatarstan (Russia).</title>
        <authorList>
            <person name="Bidzhieva S.K."/>
            <person name="Kadnikov V."/>
            <person name="Tourova T.P."/>
            <person name="Samigullina S.R."/>
            <person name="Sokolova D.S."/>
            <person name="Poltaraus A.B."/>
            <person name="Avtukh A.N."/>
            <person name="Tereshina V.M."/>
            <person name="Mardanov A.V."/>
            <person name="Nazina T.N."/>
        </authorList>
    </citation>
    <scope>NUCLEOTIDE SEQUENCE [LARGE SCALE GENOMIC DNA]</scope>
    <source>
        <strain evidence="2 3">5S69</strain>
    </source>
</reference>
<dbReference type="InterPro" id="IPR010359">
    <property type="entry name" value="IrrE_HExxH"/>
</dbReference>
<gene>
    <name evidence="2" type="ORF">V8V93_14595</name>
</gene>
<dbReference type="EMBL" id="CP146609">
    <property type="protein sequence ID" value="WWX21663.1"/>
    <property type="molecule type" value="Genomic_DNA"/>
</dbReference>
<dbReference type="Proteomes" id="UP001385389">
    <property type="component" value="Chromosome"/>
</dbReference>
<evidence type="ECO:0000259" key="1">
    <source>
        <dbReference type="Pfam" id="PF06114"/>
    </source>
</evidence>
<protein>
    <submittedName>
        <fullName evidence="2">ImmA/IrrE family metallo-endopeptidase</fullName>
    </submittedName>
</protein>
<evidence type="ECO:0000313" key="2">
    <source>
        <dbReference type="EMBL" id="WWX21663.1"/>
    </source>
</evidence>
<sequence length="286" mass="32226">MFDRTTLGRRALKGAMLLRKKLTIPQDAPICIYDFAEAHEVLVWFTGGSSFGGMYSKEKNTILVPALRNSPRQVFTAAHELGHWFFNHGTKADDLHTIGCAEADSEDELLVNLFAGHLLMPIHCLKNEFGRRHITIQVCTPIEIYRVASQLGVGYQTLVNQLYYTFEMINQDHFKALSKATPKSIRSEVLPNKIATDHLIYADAQWDNSIAIDLQVGDCAYVPCQLDKHDKNFSILSHNQHGCLIQASNQGISIIDSENGWTNSLRVSRKEFSGRSIHRHFGDPDD</sequence>
<evidence type="ECO:0000313" key="3">
    <source>
        <dbReference type="Proteomes" id="UP001385389"/>
    </source>
</evidence>
<dbReference type="Gene3D" id="1.10.10.2910">
    <property type="match status" value="1"/>
</dbReference>
<dbReference type="InterPro" id="IPR052345">
    <property type="entry name" value="Rad_response_metalloprotease"/>
</dbReference>
<dbReference type="PANTHER" id="PTHR43236:SF1">
    <property type="entry name" value="BLL7220 PROTEIN"/>
    <property type="match status" value="1"/>
</dbReference>
<accession>A0ABZ2IYT0</accession>
<proteinExistence type="predicted"/>
<dbReference type="PANTHER" id="PTHR43236">
    <property type="entry name" value="ANTITOXIN HIGA1"/>
    <property type="match status" value="1"/>
</dbReference>
<name>A0ABZ2IYT0_9BACT</name>
<organism evidence="2 3">
    <name type="scientific">Pseudodesulfovibrio methanolicus</name>
    <dbReference type="NCBI Taxonomy" id="3126690"/>
    <lineage>
        <taxon>Bacteria</taxon>
        <taxon>Pseudomonadati</taxon>
        <taxon>Thermodesulfobacteriota</taxon>
        <taxon>Desulfovibrionia</taxon>
        <taxon>Desulfovibrionales</taxon>
        <taxon>Desulfovibrionaceae</taxon>
    </lineage>
</organism>
<feature type="domain" description="IrrE N-terminal-like" evidence="1">
    <location>
        <begin position="55"/>
        <end position="162"/>
    </location>
</feature>
<keyword evidence="3" id="KW-1185">Reference proteome</keyword>
<dbReference type="RefSeq" id="WP_338667326.1">
    <property type="nucleotide sequence ID" value="NZ_CP146609.1"/>
</dbReference>